<keyword evidence="1" id="KW-1133">Transmembrane helix</keyword>
<feature type="transmembrane region" description="Helical" evidence="1">
    <location>
        <begin position="20"/>
        <end position="40"/>
    </location>
</feature>
<evidence type="ECO:0000256" key="1">
    <source>
        <dbReference type="SAM" id="Phobius"/>
    </source>
</evidence>
<sequence length="108" mass="12628">MFFEPENFNSTSVFFGSTDTPFLFIINPIFRIIFGFSFNFSHDLMDYFSPLSLSQSFTSFILTKDWDLHHPLQSWNSFKLGMASFFSFSQRPFPTIHSSNLSYFSSVQ</sequence>
<dbReference type="EMBL" id="HACA01015776">
    <property type="protein sequence ID" value="CDW33137.1"/>
    <property type="molecule type" value="Transcribed_RNA"/>
</dbReference>
<reference evidence="2" key="1">
    <citation type="submission" date="2014-05" db="EMBL/GenBank/DDBJ databases">
        <authorList>
            <person name="Chronopoulou M."/>
        </authorList>
    </citation>
    <scope>NUCLEOTIDE SEQUENCE</scope>
    <source>
        <tissue evidence="2">Whole organism</tissue>
    </source>
</reference>
<keyword evidence="1" id="KW-0812">Transmembrane</keyword>
<keyword evidence="1" id="KW-0472">Membrane</keyword>
<dbReference type="AlphaFoldDB" id="A0A0K2U5B9"/>
<proteinExistence type="predicted"/>
<name>A0A0K2U5B9_LEPSM</name>
<organism evidence="2">
    <name type="scientific">Lepeophtheirus salmonis</name>
    <name type="common">Salmon louse</name>
    <name type="synonym">Caligus salmonis</name>
    <dbReference type="NCBI Taxonomy" id="72036"/>
    <lineage>
        <taxon>Eukaryota</taxon>
        <taxon>Metazoa</taxon>
        <taxon>Ecdysozoa</taxon>
        <taxon>Arthropoda</taxon>
        <taxon>Crustacea</taxon>
        <taxon>Multicrustacea</taxon>
        <taxon>Hexanauplia</taxon>
        <taxon>Copepoda</taxon>
        <taxon>Siphonostomatoida</taxon>
        <taxon>Caligidae</taxon>
        <taxon>Lepeophtheirus</taxon>
    </lineage>
</organism>
<evidence type="ECO:0000313" key="2">
    <source>
        <dbReference type="EMBL" id="CDW33137.1"/>
    </source>
</evidence>
<protein>
    <submittedName>
        <fullName evidence="2">Uncharacterized protein</fullName>
    </submittedName>
</protein>
<accession>A0A0K2U5B9</accession>